<organism evidence="1 4">
    <name type="scientific">Deinococcus wulumuqiensis</name>
    <dbReference type="NCBI Taxonomy" id="980427"/>
    <lineage>
        <taxon>Bacteria</taxon>
        <taxon>Thermotogati</taxon>
        <taxon>Deinococcota</taxon>
        <taxon>Deinococci</taxon>
        <taxon>Deinococcales</taxon>
        <taxon>Deinococcaceae</taxon>
        <taxon>Deinococcus</taxon>
    </lineage>
</organism>
<protein>
    <submittedName>
        <fullName evidence="1">Uncharacterized protein</fullName>
    </submittedName>
</protein>
<evidence type="ECO:0000313" key="3">
    <source>
        <dbReference type="Proteomes" id="UP000630135"/>
    </source>
</evidence>
<dbReference type="EMBL" id="BMMA01000004">
    <property type="protein sequence ID" value="GGI75294.1"/>
    <property type="molecule type" value="Genomic_DNA"/>
</dbReference>
<reference evidence="1" key="2">
    <citation type="journal article" date="2014" name="Int. J. Syst. Evol. Microbiol.">
        <title>Complete genome sequence of Corynebacterium casei LMG S-19264T (=DSM 44701T), isolated from a smear-ripened cheese.</title>
        <authorList>
            <consortium name="US DOE Joint Genome Institute (JGI-PGF)"/>
            <person name="Walter F."/>
            <person name="Albersmeier A."/>
            <person name="Kalinowski J."/>
            <person name="Ruckert C."/>
        </authorList>
    </citation>
    <scope>NUCLEOTIDE SEQUENCE</scope>
    <source>
        <strain evidence="1">CGMCC 1.8885</strain>
    </source>
</reference>
<reference evidence="3" key="3">
    <citation type="journal article" date="2019" name="Int. J. Syst. Evol. Microbiol.">
        <title>The Global Catalogue of Microorganisms (GCM) 10K type strain sequencing project: providing services to taxonomists for standard genome sequencing and annotation.</title>
        <authorList>
            <consortium name="The Broad Institute Genomics Platform"/>
            <consortium name="The Broad Institute Genome Sequencing Center for Infectious Disease"/>
            <person name="Wu L."/>
            <person name="Ma J."/>
        </authorList>
    </citation>
    <scope>NUCLEOTIDE SEQUENCE [LARGE SCALE GENOMIC DNA]</scope>
    <source>
        <strain evidence="3">CGMCC 1.8884</strain>
    </source>
</reference>
<gene>
    <name evidence="2" type="ORF">GCM10008021_03560</name>
    <name evidence="1" type="ORF">GCM10010914_06890</name>
</gene>
<dbReference type="AlphaFoldDB" id="A0AAV4K283"/>
<reference evidence="2" key="1">
    <citation type="journal article" date="2014" name="Int. J. Syst. Evol. Microbiol.">
        <title>Complete genome of a new Firmicutes species belonging to the dominant human colonic microbiota ('Ruminococcus bicirculans') reveals two chromosomes and a selective capacity to utilize plant glucans.</title>
        <authorList>
            <consortium name="NISC Comparative Sequencing Program"/>
            <person name="Wegmann U."/>
            <person name="Louis P."/>
            <person name="Goesmann A."/>
            <person name="Henrissat B."/>
            <person name="Duncan S.H."/>
            <person name="Flint H.J."/>
        </authorList>
    </citation>
    <scope>NUCLEOTIDE SEQUENCE</scope>
    <source>
        <strain evidence="2">CGMCC 1.8884</strain>
    </source>
</reference>
<dbReference type="EMBL" id="BMLZ01000003">
    <property type="protein sequence ID" value="GGP28705.1"/>
    <property type="molecule type" value="Genomic_DNA"/>
</dbReference>
<dbReference type="RefSeq" id="WP_017869195.1">
    <property type="nucleotide sequence ID" value="NZ_BMLZ01000003.1"/>
</dbReference>
<evidence type="ECO:0000313" key="4">
    <source>
        <dbReference type="Proteomes" id="UP000652720"/>
    </source>
</evidence>
<evidence type="ECO:0000313" key="2">
    <source>
        <dbReference type="EMBL" id="GGP28705.1"/>
    </source>
</evidence>
<keyword evidence="3" id="KW-1185">Reference proteome</keyword>
<proteinExistence type="predicted"/>
<dbReference type="GeneID" id="59164570"/>
<reference evidence="1" key="4">
    <citation type="submission" date="2023-08" db="EMBL/GenBank/DDBJ databases">
        <authorList>
            <person name="Sun Q."/>
            <person name="Zhou Y."/>
        </authorList>
    </citation>
    <scope>NUCLEOTIDE SEQUENCE</scope>
    <source>
        <strain evidence="2">CGMCC 1.8884</strain>
        <strain evidence="1">CGMCC 1.8885</strain>
    </source>
</reference>
<accession>A0AAV4K283</accession>
<comment type="caution">
    <text evidence="1">The sequence shown here is derived from an EMBL/GenBank/DDBJ whole genome shotgun (WGS) entry which is preliminary data.</text>
</comment>
<evidence type="ECO:0000313" key="1">
    <source>
        <dbReference type="EMBL" id="GGI75294.1"/>
    </source>
</evidence>
<name>A0AAV4K283_9DEIO</name>
<dbReference type="Proteomes" id="UP000630135">
    <property type="component" value="Unassembled WGS sequence"/>
</dbReference>
<dbReference type="Proteomes" id="UP000652720">
    <property type="component" value="Unassembled WGS sequence"/>
</dbReference>
<sequence>MLTIDQIYEYWPKIGELTAHIVGASADELAALFRVQQVSYDGQAFAVQRLVVIEKSFLSTQDKNSLVNWKVEVTAQRIS</sequence>